<evidence type="ECO:0000256" key="1">
    <source>
        <dbReference type="ARBA" id="ARBA00010617"/>
    </source>
</evidence>
<accession>A0ABR2E255</accession>
<dbReference type="Gene3D" id="1.10.630.10">
    <property type="entry name" value="Cytochrome P450"/>
    <property type="match status" value="1"/>
</dbReference>
<dbReference type="PROSITE" id="PS00086">
    <property type="entry name" value="CYTOCHROME_P450"/>
    <property type="match status" value="1"/>
</dbReference>
<dbReference type="Proteomes" id="UP001472677">
    <property type="component" value="Unassembled WGS sequence"/>
</dbReference>
<feature type="transmembrane region" description="Helical" evidence="3">
    <location>
        <begin position="31"/>
        <end position="64"/>
    </location>
</feature>
<comment type="similarity">
    <text evidence="1 2">Belongs to the cytochrome P450 family.</text>
</comment>
<evidence type="ECO:0000256" key="2">
    <source>
        <dbReference type="RuleBase" id="RU000461"/>
    </source>
</evidence>
<feature type="transmembrane region" description="Helical" evidence="3">
    <location>
        <begin position="76"/>
        <end position="96"/>
    </location>
</feature>
<evidence type="ECO:0000313" key="5">
    <source>
        <dbReference type="Proteomes" id="UP001472677"/>
    </source>
</evidence>
<sequence>MVRFVFLLNSLMHPFSYLTWRSQPPPSSCSIFLYIYTLLALSTLLSLHSSLSSISLTAMALLLSYISTSGDYFSNTMFLAALTMSFASYFLVPILLGGRSENWKNAPPGPVGWPILGSLPNLSNRLHEDFFHLAKIYGPLFSLNLGLKPAIVVSSPEMAAQVLKEKEGMFSSRTITETIRVISYDAHSIIFSPYGPRWKALRRILTTELLSPKAFEQFEPLRTSQVHGVLKYLHVLSKSNTQVNIAEYAFTALANLMSNFVCSKNLFDNSKPEGRMMKQRFWELIKILGTPNFSDLIPILKPLDPQGLKRKTSKVFGELDAFYDKLIAERIAENEEAQLHDTPCNRKRDMLEVLLSYESNDKEHGLEKFSRSIVKGMLSEMFIAGTETTSSTVEWGMSEILRKPEVHKKLVQELDQVVGKDRFMVESDIPNLPYLQAVVKEVFRLHPGVPLIIPRRTNEACEVSGYQIPKHCIVYVNVWGMARDPKVWEEPLEFKPERFIGSKVDVKGQDFNLLPFGTGRRSCVGWPLGHRMVHYYLAALVHAFEWVSPPEVLNDMGESVGLSIQKGMSLLSTPKARLPTYVYEC</sequence>
<proteinExistence type="inferred from homology"/>
<dbReference type="InterPro" id="IPR002401">
    <property type="entry name" value="Cyt_P450_E_grp-I"/>
</dbReference>
<keyword evidence="5" id="KW-1185">Reference proteome</keyword>
<dbReference type="SUPFAM" id="SSF48264">
    <property type="entry name" value="Cytochrome P450"/>
    <property type="match status" value="1"/>
</dbReference>
<name>A0ABR2E255_9ROSI</name>
<gene>
    <name evidence="4" type="ORF">V6N12_039343</name>
</gene>
<dbReference type="PANTHER" id="PTHR47950:SF41">
    <property type="entry name" value="(S)-N-METHYLCOCLAURINE 3'-HYDROXYLASE ISOZYME 2-RELATED"/>
    <property type="match status" value="1"/>
</dbReference>
<keyword evidence="2" id="KW-0349">Heme</keyword>
<keyword evidence="2" id="KW-0560">Oxidoreductase</keyword>
<organism evidence="4 5">
    <name type="scientific">Hibiscus sabdariffa</name>
    <name type="common">roselle</name>
    <dbReference type="NCBI Taxonomy" id="183260"/>
    <lineage>
        <taxon>Eukaryota</taxon>
        <taxon>Viridiplantae</taxon>
        <taxon>Streptophyta</taxon>
        <taxon>Embryophyta</taxon>
        <taxon>Tracheophyta</taxon>
        <taxon>Spermatophyta</taxon>
        <taxon>Magnoliopsida</taxon>
        <taxon>eudicotyledons</taxon>
        <taxon>Gunneridae</taxon>
        <taxon>Pentapetalae</taxon>
        <taxon>rosids</taxon>
        <taxon>malvids</taxon>
        <taxon>Malvales</taxon>
        <taxon>Malvaceae</taxon>
        <taxon>Malvoideae</taxon>
        <taxon>Hibiscus</taxon>
    </lineage>
</organism>
<dbReference type="CDD" id="cd11073">
    <property type="entry name" value="CYP76-like"/>
    <property type="match status" value="1"/>
</dbReference>
<dbReference type="Pfam" id="PF00067">
    <property type="entry name" value="p450"/>
    <property type="match status" value="1"/>
</dbReference>
<keyword evidence="2" id="KW-0479">Metal-binding</keyword>
<dbReference type="PANTHER" id="PTHR47950">
    <property type="entry name" value="CYTOCHROME P450, FAMILY 76, SUBFAMILY C, POLYPEPTIDE 5-RELATED"/>
    <property type="match status" value="1"/>
</dbReference>
<evidence type="ECO:0000313" key="4">
    <source>
        <dbReference type="EMBL" id="KAK8550645.1"/>
    </source>
</evidence>
<dbReference type="PRINTS" id="PR00385">
    <property type="entry name" value="P450"/>
</dbReference>
<keyword evidence="2" id="KW-0408">Iron</keyword>
<dbReference type="InterPro" id="IPR001128">
    <property type="entry name" value="Cyt_P450"/>
</dbReference>
<keyword evidence="3" id="KW-1133">Transmembrane helix</keyword>
<dbReference type="InterPro" id="IPR017972">
    <property type="entry name" value="Cyt_P450_CS"/>
</dbReference>
<dbReference type="InterPro" id="IPR036396">
    <property type="entry name" value="Cyt_P450_sf"/>
</dbReference>
<keyword evidence="2" id="KW-0503">Monooxygenase</keyword>
<reference evidence="4 5" key="1">
    <citation type="journal article" date="2024" name="G3 (Bethesda)">
        <title>Genome assembly of Hibiscus sabdariffa L. provides insights into metabolisms of medicinal natural products.</title>
        <authorList>
            <person name="Kim T."/>
        </authorList>
    </citation>
    <scope>NUCLEOTIDE SEQUENCE [LARGE SCALE GENOMIC DNA]</scope>
    <source>
        <strain evidence="4">TK-2024</strain>
        <tissue evidence="4">Old leaves</tissue>
    </source>
</reference>
<dbReference type="PRINTS" id="PR00463">
    <property type="entry name" value="EP450I"/>
</dbReference>
<keyword evidence="3" id="KW-0812">Transmembrane</keyword>
<evidence type="ECO:0008006" key="6">
    <source>
        <dbReference type="Google" id="ProtNLM"/>
    </source>
</evidence>
<dbReference type="EMBL" id="JBBPBM010000020">
    <property type="protein sequence ID" value="KAK8550645.1"/>
    <property type="molecule type" value="Genomic_DNA"/>
</dbReference>
<keyword evidence="3" id="KW-0472">Membrane</keyword>
<evidence type="ECO:0000256" key="3">
    <source>
        <dbReference type="SAM" id="Phobius"/>
    </source>
</evidence>
<comment type="caution">
    <text evidence="4">The sequence shown here is derived from an EMBL/GenBank/DDBJ whole genome shotgun (WGS) entry which is preliminary data.</text>
</comment>
<protein>
    <recommendedName>
        <fullName evidence="6">Cytochrome P450</fullName>
    </recommendedName>
</protein>